<evidence type="ECO:0000313" key="2">
    <source>
        <dbReference type="EMBL" id="QQP56302.1"/>
    </source>
</evidence>
<organism evidence="2 3">
    <name type="scientific">Caligus rogercresseyi</name>
    <name type="common">Sea louse</name>
    <dbReference type="NCBI Taxonomy" id="217165"/>
    <lineage>
        <taxon>Eukaryota</taxon>
        <taxon>Metazoa</taxon>
        <taxon>Ecdysozoa</taxon>
        <taxon>Arthropoda</taxon>
        <taxon>Crustacea</taxon>
        <taxon>Multicrustacea</taxon>
        <taxon>Hexanauplia</taxon>
        <taxon>Copepoda</taxon>
        <taxon>Siphonostomatoida</taxon>
        <taxon>Caligidae</taxon>
        <taxon>Caligus</taxon>
    </lineage>
</organism>
<feature type="non-terminal residue" evidence="2">
    <location>
        <position position="1"/>
    </location>
</feature>
<reference evidence="3" key="1">
    <citation type="submission" date="2021-01" db="EMBL/GenBank/DDBJ databases">
        <title>Caligus Genome Assembly.</title>
        <authorList>
            <person name="Gallardo-Escarate C."/>
        </authorList>
    </citation>
    <scope>NUCLEOTIDE SEQUENCE [LARGE SCALE GENOMIC DNA]</scope>
</reference>
<protein>
    <submittedName>
        <fullName evidence="2">Uncharacterized protein</fullName>
    </submittedName>
</protein>
<evidence type="ECO:0000313" key="3">
    <source>
        <dbReference type="Proteomes" id="UP000595437"/>
    </source>
</evidence>
<dbReference type="EMBL" id="CP045890">
    <property type="protein sequence ID" value="QQP56302.1"/>
    <property type="molecule type" value="Genomic_DNA"/>
</dbReference>
<feature type="non-terminal residue" evidence="2">
    <location>
        <position position="55"/>
    </location>
</feature>
<dbReference type="Proteomes" id="UP000595437">
    <property type="component" value="Chromosome 1"/>
</dbReference>
<sequence>ISIPLNAPYFPNNQTTYHNYNNHTLYNNHHNNNHNDSDLYHNPKTSKYSDKLLFP</sequence>
<proteinExistence type="predicted"/>
<keyword evidence="3" id="KW-1185">Reference proteome</keyword>
<feature type="compositionally biased region" description="Low complexity" evidence="1">
    <location>
        <begin position="20"/>
        <end position="30"/>
    </location>
</feature>
<evidence type="ECO:0000256" key="1">
    <source>
        <dbReference type="SAM" id="MobiDB-lite"/>
    </source>
</evidence>
<gene>
    <name evidence="2" type="ORF">FKW44_000916</name>
</gene>
<accession>A0A7T8QV83</accession>
<dbReference type="AlphaFoldDB" id="A0A7T8QV83"/>
<feature type="region of interest" description="Disordered" evidence="1">
    <location>
        <begin position="20"/>
        <end position="55"/>
    </location>
</feature>
<name>A0A7T8QV83_CALRO</name>